<evidence type="ECO:0000313" key="3">
    <source>
        <dbReference type="Proteomes" id="UP001433268"/>
    </source>
</evidence>
<dbReference type="Proteomes" id="UP001433268">
    <property type="component" value="Unassembled WGS sequence"/>
</dbReference>
<evidence type="ECO:0000313" key="2">
    <source>
        <dbReference type="EMBL" id="KAK8065245.1"/>
    </source>
</evidence>
<feature type="region of interest" description="Disordered" evidence="1">
    <location>
        <begin position="139"/>
        <end position="197"/>
    </location>
</feature>
<proteinExistence type="predicted"/>
<feature type="compositionally biased region" description="Polar residues" evidence="1">
    <location>
        <begin position="64"/>
        <end position="74"/>
    </location>
</feature>
<feature type="region of interest" description="Disordered" evidence="1">
    <location>
        <begin position="62"/>
        <end position="90"/>
    </location>
</feature>
<feature type="compositionally biased region" description="Polar residues" evidence="1">
    <location>
        <begin position="148"/>
        <end position="171"/>
    </location>
</feature>
<keyword evidence="3" id="KW-1185">Reference proteome</keyword>
<comment type="caution">
    <text evidence="2">The sequence shown here is derived from an EMBL/GenBank/DDBJ whole genome shotgun (WGS) entry which is preliminary data.</text>
</comment>
<dbReference type="EMBL" id="JAQQWN010000009">
    <property type="protein sequence ID" value="KAK8065245.1"/>
    <property type="molecule type" value="Genomic_DNA"/>
</dbReference>
<evidence type="ECO:0000256" key="1">
    <source>
        <dbReference type="SAM" id="MobiDB-lite"/>
    </source>
</evidence>
<reference evidence="2 3" key="1">
    <citation type="submission" date="2023-01" db="EMBL/GenBank/DDBJ databases">
        <title>Analysis of 21 Apiospora genomes using comparative genomics revels a genus with tremendous synthesis potential of carbohydrate active enzymes and secondary metabolites.</title>
        <authorList>
            <person name="Sorensen T."/>
        </authorList>
    </citation>
    <scope>NUCLEOTIDE SEQUENCE [LARGE SCALE GENOMIC DNA]</scope>
    <source>
        <strain evidence="2 3">CBS 114990</strain>
    </source>
</reference>
<feature type="compositionally biased region" description="Basic and acidic residues" evidence="1">
    <location>
        <begin position="185"/>
        <end position="197"/>
    </location>
</feature>
<name>A0ABR1V215_9PEZI</name>
<gene>
    <name evidence="2" type="ORF">PG997_011992</name>
</gene>
<dbReference type="RefSeq" id="XP_066661999.1">
    <property type="nucleotide sequence ID" value="XM_066816307.1"/>
</dbReference>
<organism evidence="2 3">
    <name type="scientific">Apiospora hydei</name>
    <dbReference type="NCBI Taxonomy" id="1337664"/>
    <lineage>
        <taxon>Eukaryota</taxon>
        <taxon>Fungi</taxon>
        <taxon>Dikarya</taxon>
        <taxon>Ascomycota</taxon>
        <taxon>Pezizomycotina</taxon>
        <taxon>Sordariomycetes</taxon>
        <taxon>Xylariomycetidae</taxon>
        <taxon>Amphisphaeriales</taxon>
        <taxon>Apiosporaceae</taxon>
        <taxon>Apiospora</taxon>
    </lineage>
</organism>
<accession>A0ABR1V215</accession>
<protein>
    <submittedName>
        <fullName evidence="2">Uncharacterized protein</fullName>
    </submittedName>
</protein>
<sequence length="209" mass="23586">MQLKDFFGDMQGGKHAFRENFYAVDLHHEEHPFECSPSPDLDAQKTWSDRWSSVLLDKKKLENESNAASRASTTPDDEIGGNQYKRQVREQEAEIDELKHRIRGEKVRAKSQASALAVKEAEVLVLVNRLQLARAAARATVTDDCKSDQSSPFSTLNHTPTSSQNSGSSTPGWFVVGNDQQEESSAEKEKAEKAKKADWDEYVNDITWW</sequence>
<dbReference type="GeneID" id="92049367"/>